<evidence type="ECO:0000313" key="2">
    <source>
        <dbReference type="Proteomes" id="UP001295684"/>
    </source>
</evidence>
<accession>A0AAD1XMY1</accession>
<proteinExistence type="predicted"/>
<protein>
    <submittedName>
        <fullName evidence="1">Uncharacterized protein</fullName>
    </submittedName>
</protein>
<keyword evidence="2" id="KW-1185">Reference proteome</keyword>
<evidence type="ECO:0000313" key="1">
    <source>
        <dbReference type="EMBL" id="CAI2375866.1"/>
    </source>
</evidence>
<organism evidence="1 2">
    <name type="scientific">Euplotes crassus</name>
    <dbReference type="NCBI Taxonomy" id="5936"/>
    <lineage>
        <taxon>Eukaryota</taxon>
        <taxon>Sar</taxon>
        <taxon>Alveolata</taxon>
        <taxon>Ciliophora</taxon>
        <taxon>Intramacronucleata</taxon>
        <taxon>Spirotrichea</taxon>
        <taxon>Hypotrichia</taxon>
        <taxon>Euplotida</taxon>
        <taxon>Euplotidae</taxon>
        <taxon>Moneuplotes</taxon>
    </lineage>
</organism>
<gene>
    <name evidence="1" type="ORF">ECRASSUSDP1_LOCUS17232</name>
</gene>
<dbReference type="Proteomes" id="UP001295684">
    <property type="component" value="Unassembled WGS sequence"/>
</dbReference>
<sequence length="313" mass="35293">MCLCLCASIEAGPVKYPPMRRALPAPPKPIDTTFKTSLPTDAETIIEIIIGVILSEMRHLHIDRYEVEDGVLTNVDINFDFPTFSGVTFRGDLDSGEITFKLLGVKADIKADLNFYHGVIKGNTKIQIDKMDIELKSTPVFDKDWIYFNFKYHLHIKDTDISMNIDAIKGDGYYGGGMNPLLGNVNLNMVAIKMVDNELEKQTEKVLQSYFNSNLPQKDSSKDAGISSLEDLVSNTNSAIYKFGRDELPILTFESISEMPIKSRQRIREKLVHSDLKPVVTPEHTVIEAIKSRLTSVKHHVPISHHSERKFVN</sequence>
<comment type="caution">
    <text evidence="1">The sequence shown here is derived from an EMBL/GenBank/DDBJ whole genome shotgun (WGS) entry which is preliminary data.</text>
</comment>
<reference evidence="1" key="1">
    <citation type="submission" date="2023-07" db="EMBL/GenBank/DDBJ databases">
        <authorList>
            <consortium name="AG Swart"/>
            <person name="Singh M."/>
            <person name="Singh A."/>
            <person name="Seah K."/>
            <person name="Emmerich C."/>
        </authorList>
    </citation>
    <scope>NUCLEOTIDE SEQUENCE</scope>
    <source>
        <strain evidence="1">DP1</strain>
    </source>
</reference>
<dbReference type="AlphaFoldDB" id="A0AAD1XMY1"/>
<dbReference type="EMBL" id="CAMPGE010017373">
    <property type="protein sequence ID" value="CAI2375866.1"/>
    <property type="molecule type" value="Genomic_DNA"/>
</dbReference>
<name>A0AAD1XMY1_EUPCR</name>